<organism evidence="2 3">
    <name type="scientific">Phytophthora lilii</name>
    <dbReference type="NCBI Taxonomy" id="2077276"/>
    <lineage>
        <taxon>Eukaryota</taxon>
        <taxon>Sar</taxon>
        <taxon>Stramenopiles</taxon>
        <taxon>Oomycota</taxon>
        <taxon>Peronosporomycetes</taxon>
        <taxon>Peronosporales</taxon>
        <taxon>Peronosporaceae</taxon>
        <taxon>Phytophthora</taxon>
    </lineage>
</organism>
<dbReference type="OrthoDB" id="91689at2759"/>
<name>A0A9W6WQE1_9STRA</name>
<protein>
    <submittedName>
        <fullName evidence="2">Unnamed protein product</fullName>
    </submittedName>
</protein>
<gene>
    <name evidence="2" type="ORF">Plil01_000390400</name>
</gene>
<evidence type="ECO:0000256" key="1">
    <source>
        <dbReference type="SAM" id="Coils"/>
    </source>
</evidence>
<evidence type="ECO:0000313" key="2">
    <source>
        <dbReference type="EMBL" id="GMF13430.1"/>
    </source>
</evidence>
<keyword evidence="3" id="KW-1185">Reference proteome</keyword>
<accession>A0A9W6WQE1</accession>
<dbReference type="EMBL" id="BSXW01000156">
    <property type="protein sequence ID" value="GMF13430.1"/>
    <property type="molecule type" value="Genomic_DNA"/>
</dbReference>
<feature type="coiled-coil region" evidence="1">
    <location>
        <begin position="51"/>
        <end position="78"/>
    </location>
</feature>
<keyword evidence="1" id="KW-0175">Coiled coil</keyword>
<evidence type="ECO:0000313" key="3">
    <source>
        <dbReference type="Proteomes" id="UP001165083"/>
    </source>
</evidence>
<proteinExistence type="predicted"/>
<reference evidence="2" key="1">
    <citation type="submission" date="2023-04" db="EMBL/GenBank/DDBJ databases">
        <title>Phytophthora lilii NBRC 32176.</title>
        <authorList>
            <person name="Ichikawa N."/>
            <person name="Sato H."/>
            <person name="Tonouchi N."/>
        </authorList>
    </citation>
    <scope>NUCLEOTIDE SEQUENCE</scope>
    <source>
        <strain evidence="2">NBRC 32176</strain>
    </source>
</reference>
<sequence length="378" mass="42908">MTFVTPPSPSSLHDADALVFTRTAGAQWFNTVKQGNQLGDSQITKRKVRHCDRQKHQKDELTQQIASLSALLQQKQARKQTGEELQTTCLPTNLVWETWARRQIEGRLASEAQQSRLRTAIMGNAVLIDDLQRVVRQHLQMSALNTAQSLGRYSSTDALLYVMDLRDIIALYHQTDSVFRTCGLELTSAKTTSFQRAVMRDDDGLSIQYVRRQHMLFNYEQTCQSMWMLSHLVHRQKDREDYHDIQDPANTIATEFRITKRLPEGAQLSLKERFVSRRFDEDTRTVLVWKAFLAGEGSCMGMQTEETGWSVIRPSKTGTGTVVEVCMRQVPLHVNSTNTGPANLFDNFLQTVIRENSQEITNGAKALLLENMLSGISA</sequence>
<dbReference type="AlphaFoldDB" id="A0A9W6WQE1"/>
<comment type="caution">
    <text evidence="2">The sequence shown here is derived from an EMBL/GenBank/DDBJ whole genome shotgun (WGS) entry which is preliminary data.</text>
</comment>
<dbReference type="Proteomes" id="UP001165083">
    <property type="component" value="Unassembled WGS sequence"/>
</dbReference>